<protein>
    <submittedName>
        <fullName evidence="2">Methyltransferase</fullName>
    </submittedName>
</protein>
<dbReference type="AlphaFoldDB" id="A0A0V8JLE2"/>
<keyword evidence="2" id="KW-0489">Methyltransferase</keyword>
<dbReference type="PANTHER" id="PTHR43861">
    <property type="entry name" value="TRANS-ACONITATE 2-METHYLTRANSFERASE-RELATED"/>
    <property type="match status" value="1"/>
</dbReference>
<sequence>MTTFNWHKEAHSQWNEKVSFWNQKSENMWKSGSRKGVIPLVQQHIKKDGIVIDIGCGDGYGTRLLAEAGYKAFGVDLSTEMIEKAKELHQDVATFEAADVMDLPFDDDLADGVVVINVLEWTEQPLEALNEIKRIVKPQGHACVGILGPTAQPRTNSYRRLYGENVICNTMMPWEFEQLASENGWEVIGGEGVYKKGVNQETIVSLSPKLKQSLTFLWLFILKKM</sequence>
<feature type="domain" description="Methyltransferase type 11" evidence="1">
    <location>
        <begin position="52"/>
        <end position="143"/>
    </location>
</feature>
<organism evidence="2 3">
    <name type="scientific">Priestia veravalensis</name>
    <dbReference type="NCBI Taxonomy" id="1414648"/>
    <lineage>
        <taxon>Bacteria</taxon>
        <taxon>Bacillati</taxon>
        <taxon>Bacillota</taxon>
        <taxon>Bacilli</taxon>
        <taxon>Bacillales</taxon>
        <taxon>Bacillaceae</taxon>
        <taxon>Priestia</taxon>
    </lineage>
</organism>
<proteinExistence type="predicted"/>
<dbReference type="GO" id="GO:0032259">
    <property type="term" value="P:methylation"/>
    <property type="evidence" value="ECO:0007669"/>
    <property type="project" value="UniProtKB-KW"/>
</dbReference>
<dbReference type="SUPFAM" id="SSF53335">
    <property type="entry name" value="S-adenosyl-L-methionine-dependent methyltransferases"/>
    <property type="match status" value="1"/>
</dbReference>
<dbReference type="Pfam" id="PF08241">
    <property type="entry name" value="Methyltransf_11"/>
    <property type="match status" value="1"/>
</dbReference>
<dbReference type="GO" id="GO:0008757">
    <property type="term" value="F:S-adenosylmethionine-dependent methyltransferase activity"/>
    <property type="evidence" value="ECO:0007669"/>
    <property type="project" value="InterPro"/>
</dbReference>
<dbReference type="InterPro" id="IPR013216">
    <property type="entry name" value="Methyltransf_11"/>
</dbReference>
<evidence type="ECO:0000313" key="2">
    <source>
        <dbReference type="EMBL" id="KSU87809.1"/>
    </source>
</evidence>
<keyword evidence="2" id="KW-0808">Transferase</keyword>
<evidence type="ECO:0000259" key="1">
    <source>
        <dbReference type="Pfam" id="PF08241"/>
    </source>
</evidence>
<evidence type="ECO:0000313" key="3">
    <source>
        <dbReference type="Proteomes" id="UP000053681"/>
    </source>
</evidence>
<dbReference type="PANTHER" id="PTHR43861:SF1">
    <property type="entry name" value="TRANS-ACONITATE 2-METHYLTRANSFERASE"/>
    <property type="match status" value="1"/>
</dbReference>
<gene>
    <name evidence="2" type="ORF">AS180_11380</name>
</gene>
<comment type="caution">
    <text evidence="2">The sequence shown here is derived from an EMBL/GenBank/DDBJ whole genome shotgun (WGS) entry which is preliminary data.</text>
</comment>
<keyword evidence="3" id="KW-1185">Reference proteome</keyword>
<dbReference type="InterPro" id="IPR029063">
    <property type="entry name" value="SAM-dependent_MTases_sf"/>
</dbReference>
<dbReference type="Gene3D" id="3.40.50.150">
    <property type="entry name" value="Vaccinia Virus protein VP39"/>
    <property type="match status" value="1"/>
</dbReference>
<dbReference type="Proteomes" id="UP000053681">
    <property type="component" value="Unassembled WGS sequence"/>
</dbReference>
<dbReference type="EMBL" id="LNQP01000035">
    <property type="protein sequence ID" value="KSU87809.1"/>
    <property type="molecule type" value="Genomic_DNA"/>
</dbReference>
<dbReference type="RefSeq" id="WP_025907682.1">
    <property type="nucleotide sequence ID" value="NZ_KQ758651.1"/>
</dbReference>
<name>A0A0V8JLE2_9BACI</name>
<reference evidence="2 3" key="1">
    <citation type="submission" date="2015-11" db="EMBL/GenBank/DDBJ databases">
        <title>Bacillus caseinolyticus sp nov.</title>
        <authorList>
            <person name="Dastager S.G."/>
            <person name="Mawlankar R."/>
        </authorList>
    </citation>
    <scope>NUCLEOTIDE SEQUENCE [LARGE SCALE GENOMIC DNA]</scope>
    <source>
        <strain evidence="2 3">SGD-V-76</strain>
    </source>
</reference>
<dbReference type="CDD" id="cd02440">
    <property type="entry name" value="AdoMet_MTases"/>
    <property type="match status" value="1"/>
</dbReference>
<accession>A0A0V8JLE2</accession>